<dbReference type="OrthoDB" id="6139048at2759"/>
<dbReference type="GO" id="GO:0015074">
    <property type="term" value="P:DNA integration"/>
    <property type="evidence" value="ECO:0007669"/>
    <property type="project" value="InterPro"/>
</dbReference>
<dbReference type="PROSITE" id="PS50994">
    <property type="entry name" value="INTEGRASE"/>
    <property type="match status" value="1"/>
</dbReference>
<feature type="region of interest" description="Disordered" evidence="1">
    <location>
        <begin position="175"/>
        <end position="232"/>
    </location>
</feature>
<dbReference type="Gene3D" id="3.30.420.10">
    <property type="entry name" value="Ribonuclease H-like superfamily/Ribonuclease H"/>
    <property type="match status" value="1"/>
</dbReference>
<feature type="domain" description="Integrase catalytic" evidence="2">
    <location>
        <begin position="1"/>
        <end position="112"/>
    </location>
</feature>
<dbReference type="Proteomes" id="UP000683360">
    <property type="component" value="Unassembled WGS sequence"/>
</dbReference>
<evidence type="ECO:0000313" key="3">
    <source>
        <dbReference type="EMBL" id="CAG2236154.1"/>
    </source>
</evidence>
<comment type="caution">
    <text evidence="3">The sequence shown here is derived from an EMBL/GenBank/DDBJ whole genome shotgun (WGS) entry which is preliminary data.</text>
</comment>
<reference evidence="3" key="1">
    <citation type="submission" date="2021-03" db="EMBL/GenBank/DDBJ databases">
        <authorList>
            <person name="Bekaert M."/>
        </authorList>
    </citation>
    <scope>NUCLEOTIDE SEQUENCE</scope>
</reference>
<keyword evidence="4" id="KW-1185">Reference proteome</keyword>
<sequence length="232" mass="26769">MSLWIRRGMGPPKRFLPDNGGEFDIFRDMWANLNINVMNTTAYSPWQNGICERNHAVVDDCVAKILEDQPKLNLELALVWALKAKTVFQCQSDICQSSNALHSGRCAFIQAESSERIKRVLRHKIRASGECFPHGDKVYYKRDDDKKWKGPETVLGQDGKAVFQLNVNKNNAQPVKEKIHQTAIYDSDDEEENNNRNMEQNIEEQEPVQNENDHQQNIQLPQMQNDDNEQVD</sequence>
<dbReference type="InterPro" id="IPR036397">
    <property type="entry name" value="RNaseH_sf"/>
</dbReference>
<organism evidence="3 4">
    <name type="scientific">Mytilus edulis</name>
    <name type="common">Blue mussel</name>
    <dbReference type="NCBI Taxonomy" id="6550"/>
    <lineage>
        <taxon>Eukaryota</taxon>
        <taxon>Metazoa</taxon>
        <taxon>Spiralia</taxon>
        <taxon>Lophotrochozoa</taxon>
        <taxon>Mollusca</taxon>
        <taxon>Bivalvia</taxon>
        <taxon>Autobranchia</taxon>
        <taxon>Pteriomorphia</taxon>
        <taxon>Mytilida</taxon>
        <taxon>Mytiloidea</taxon>
        <taxon>Mytilidae</taxon>
        <taxon>Mytilinae</taxon>
        <taxon>Mytilus</taxon>
    </lineage>
</organism>
<protein>
    <recommendedName>
        <fullName evidence="2">Integrase catalytic domain-containing protein</fullName>
    </recommendedName>
</protein>
<gene>
    <name evidence="3" type="ORF">MEDL_48672</name>
</gene>
<evidence type="ECO:0000313" key="4">
    <source>
        <dbReference type="Proteomes" id="UP000683360"/>
    </source>
</evidence>
<dbReference type="EMBL" id="CAJPWZ010002342">
    <property type="protein sequence ID" value="CAG2236154.1"/>
    <property type="molecule type" value="Genomic_DNA"/>
</dbReference>
<dbReference type="InterPro" id="IPR001584">
    <property type="entry name" value="Integrase_cat-core"/>
</dbReference>
<feature type="compositionally biased region" description="Polar residues" evidence="1">
    <location>
        <begin position="207"/>
        <end position="225"/>
    </location>
</feature>
<proteinExistence type="predicted"/>
<evidence type="ECO:0000256" key="1">
    <source>
        <dbReference type="SAM" id="MobiDB-lite"/>
    </source>
</evidence>
<dbReference type="GO" id="GO:0003676">
    <property type="term" value="F:nucleic acid binding"/>
    <property type="evidence" value="ECO:0007669"/>
    <property type="project" value="InterPro"/>
</dbReference>
<evidence type="ECO:0000259" key="2">
    <source>
        <dbReference type="PROSITE" id="PS50994"/>
    </source>
</evidence>
<dbReference type="InterPro" id="IPR012337">
    <property type="entry name" value="RNaseH-like_sf"/>
</dbReference>
<accession>A0A8S3TXP3</accession>
<name>A0A8S3TXP3_MYTED</name>
<dbReference type="AlphaFoldDB" id="A0A8S3TXP3"/>
<dbReference type="SUPFAM" id="SSF53098">
    <property type="entry name" value="Ribonuclease H-like"/>
    <property type="match status" value="1"/>
</dbReference>